<protein>
    <submittedName>
        <fullName evidence="1">Uncharacterized protein</fullName>
    </submittedName>
</protein>
<name>A0ABV0MX62_9TELE</name>
<proteinExistence type="predicted"/>
<evidence type="ECO:0000313" key="2">
    <source>
        <dbReference type="Proteomes" id="UP001476798"/>
    </source>
</evidence>
<gene>
    <name evidence="1" type="ORF">GOODEAATRI_033157</name>
</gene>
<comment type="caution">
    <text evidence="1">The sequence shown here is derived from an EMBL/GenBank/DDBJ whole genome shotgun (WGS) entry which is preliminary data.</text>
</comment>
<dbReference type="Proteomes" id="UP001476798">
    <property type="component" value="Unassembled WGS sequence"/>
</dbReference>
<sequence>MDYQQTGLFEILPVTEFLRDRSQPSEDVCCKYRNSSGLCAEPYLLHIIQRGLYSSLHFKLHYIIYRHSSDESKHTQETQIHKIEYNIDWCLDNSLVFTTSKAKKIFNFSRKKDHPNI</sequence>
<organism evidence="1 2">
    <name type="scientific">Goodea atripinnis</name>
    <dbReference type="NCBI Taxonomy" id="208336"/>
    <lineage>
        <taxon>Eukaryota</taxon>
        <taxon>Metazoa</taxon>
        <taxon>Chordata</taxon>
        <taxon>Craniata</taxon>
        <taxon>Vertebrata</taxon>
        <taxon>Euteleostomi</taxon>
        <taxon>Actinopterygii</taxon>
        <taxon>Neopterygii</taxon>
        <taxon>Teleostei</taxon>
        <taxon>Neoteleostei</taxon>
        <taxon>Acanthomorphata</taxon>
        <taxon>Ovalentaria</taxon>
        <taxon>Atherinomorphae</taxon>
        <taxon>Cyprinodontiformes</taxon>
        <taxon>Goodeidae</taxon>
        <taxon>Goodea</taxon>
    </lineage>
</organism>
<accession>A0ABV0MX62</accession>
<reference evidence="1 2" key="1">
    <citation type="submission" date="2021-06" db="EMBL/GenBank/DDBJ databases">
        <authorList>
            <person name="Palmer J.M."/>
        </authorList>
    </citation>
    <scope>NUCLEOTIDE SEQUENCE [LARGE SCALE GENOMIC DNA]</scope>
    <source>
        <strain evidence="1 2">GA_2019</strain>
        <tissue evidence="1">Muscle</tissue>
    </source>
</reference>
<evidence type="ECO:0000313" key="1">
    <source>
        <dbReference type="EMBL" id="MEQ2163716.1"/>
    </source>
</evidence>
<dbReference type="EMBL" id="JAHRIO010016649">
    <property type="protein sequence ID" value="MEQ2163716.1"/>
    <property type="molecule type" value="Genomic_DNA"/>
</dbReference>
<keyword evidence="2" id="KW-1185">Reference proteome</keyword>